<dbReference type="RefSeq" id="WP_166518322.1">
    <property type="nucleotide sequence ID" value="NZ_JAAABJ010000086.1"/>
</dbReference>
<protein>
    <submittedName>
        <fullName evidence="2">Uncharacterized protein</fullName>
    </submittedName>
</protein>
<dbReference type="EMBL" id="JAAABJ010000086">
    <property type="protein sequence ID" value="NAW49922.1"/>
    <property type="molecule type" value="Genomic_DNA"/>
</dbReference>
<sequence>MKKSNFQKQSFEALTKKMNSLTSTEKGQLKGGFQPISTSTQPVSGSNGVGCTCNTKKGVGK</sequence>
<dbReference type="Proteomes" id="UP000553459">
    <property type="component" value="Unassembled WGS sequence"/>
</dbReference>
<evidence type="ECO:0000313" key="3">
    <source>
        <dbReference type="Proteomes" id="UP000553459"/>
    </source>
</evidence>
<keyword evidence="3" id="KW-1185">Reference proteome</keyword>
<feature type="region of interest" description="Disordered" evidence="1">
    <location>
        <begin position="25"/>
        <end position="61"/>
    </location>
</feature>
<evidence type="ECO:0000256" key="1">
    <source>
        <dbReference type="SAM" id="MobiDB-lite"/>
    </source>
</evidence>
<evidence type="ECO:0000313" key="2">
    <source>
        <dbReference type="EMBL" id="NAW49922.1"/>
    </source>
</evidence>
<name>A0A845PP92_9FLAO</name>
<feature type="compositionally biased region" description="Polar residues" evidence="1">
    <location>
        <begin position="35"/>
        <end position="46"/>
    </location>
</feature>
<proteinExistence type="predicted"/>
<comment type="caution">
    <text evidence="2">The sequence shown here is derived from an EMBL/GenBank/DDBJ whole genome shotgun (WGS) entry which is preliminary data.</text>
</comment>
<dbReference type="AlphaFoldDB" id="A0A845PP92"/>
<accession>A0A845PP92</accession>
<organism evidence="2 3">
    <name type="scientific">Elizabethkingia argenteiflava</name>
    <dbReference type="NCBI Taxonomy" id="2681556"/>
    <lineage>
        <taxon>Bacteria</taxon>
        <taxon>Pseudomonadati</taxon>
        <taxon>Bacteroidota</taxon>
        <taxon>Flavobacteriia</taxon>
        <taxon>Flavobacteriales</taxon>
        <taxon>Weeksellaceae</taxon>
        <taxon>Elizabethkingia</taxon>
    </lineage>
</organism>
<reference evidence="2 3" key="1">
    <citation type="submission" date="2019-11" db="EMBL/GenBank/DDBJ databases">
        <title>Characterization of Elizabethkingia argenteiflava sp. nov., isolated from inner surface of Soybean Pods.</title>
        <authorList>
            <person name="Mo S."/>
        </authorList>
    </citation>
    <scope>NUCLEOTIDE SEQUENCE [LARGE SCALE GENOMIC DNA]</scope>
    <source>
        <strain evidence="2 3">YB22</strain>
    </source>
</reference>
<gene>
    <name evidence="2" type="ORF">GNY06_00425</name>
</gene>